<evidence type="ECO:0000256" key="4">
    <source>
        <dbReference type="ARBA" id="ARBA00022833"/>
    </source>
</evidence>
<sequence length="287" mass="32021">MENKIAKKVESSCECITILNKFQTCSKCKKKGATVGCEIKCCKKCYHYPCAIEAKAQTFEDKKKGRFGIYCFLCKDTQSLEDLSDEELASTSAHNPKRKLVFNNRQEEKTTHKRRRRISSNDSSHSDIECAPIESDFEENDKSVPDENEPVNGHLPVIASGTANQKANQGSTQDAITSTQLSRINTRQSQTSEVSIDSSLFWAECTSAGCAQVIFEDFINEMMNIFTRITSGQASNQDCDLALNVIKASGKLEELVAKQQRDLQKKLDELQQAARTLSKVALSLPRT</sequence>
<keyword evidence="10" id="KW-1185">Reference proteome</keyword>
<feature type="region of interest" description="Disordered" evidence="7">
    <location>
        <begin position="137"/>
        <end position="156"/>
    </location>
</feature>
<name>A0AAW0MNP1_9GOBI</name>
<proteinExistence type="predicted"/>
<dbReference type="GO" id="GO:0008270">
    <property type="term" value="F:zinc ion binding"/>
    <property type="evidence" value="ECO:0007669"/>
    <property type="project" value="UniProtKB-KW"/>
</dbReference>
<keyword evidence="4" id="KW-0862">Zinc</keyword>
<dbReference type="InterPro" id="IPR051188">
    <property type="entry name" value="PHD-type_Zinc_Finger"/>
</dbReference>
<keyword evidence="6" id="KW-0175">Coiled coil</keyword>
<evidence type="ECO:0000313" key="9">
    <source>
        <dbReference type="EMBL" id="KAK7882412.1"/>
    </source>
</evidence>
<dbReference type="InterPro" id="IPR013083">
    <property type="entry name" value="Znf_RING/FYVE/PHD"/>
</dbReference>
<dbReference type="Proteomes" id="UP001460270">
    <property type="component" value="Unassembled WGS sequence"/>
</dbReference>
<keyword evidence="2" id="KW-0479">Metal-binding</keyword>
<dbReference type="SMART" id="SM00249">
    <property type="entry name" value="PHD"/>
    <property type="match status" value="1"/>
</dbReference>
<comment type="caution">
    <text evidence="9">The sequence shown here is derived from an EMBL/GenBank/DDBJ whole genome shotgun (WGS) entry which is preliminary data.</text>
</comment>
<dbReference type="PANTHER" id="PTHR12420">
    <property type="entry name" value="PHD FINGER PROTEIN"/>
    <property type="match status" value="1"/>
</dbReference>
<feature type="domain" description="PHD-type" evidence="8">
    <location>
        <begin position="1"/>
        <end position="78"/>
    </location>
</feature>
<protein>
    <recommendedName>
        <fullName evidence="8">PHD-type domain-containing protein</fullName>
    </recommendedName>
</protein>
<feature type="coiled-coil region" evidence="6">
    <location>
        <begin position="253"/>
        <end position="280"/>
    </location>
</feature>
<evidence type="ECO:0000256" key="1">
    <source>
        <dbReference type="ARBA" id="ARBA00004123"/>
    </source>
</evidence>
<dbReference type="PROSITE" id="PS51805">
    <property type="entry name" value="EPHD"/>
    <property type="match status" value="1"/>
</dbReference>
<keyword evidence="5" id="KW-0539">Nucleus</keyword>
<dbReference type="PANTHER" id="PTHR12420:SF4">
    <property type="entry name" value="PHD FINGER PROTEIN 11"/>
    <property type="match status" value="1"/>
</dbReference>
<organism evidence="9 10">
    <name type="scientific">Mugilogobius chulae</name>
    <name type="common">yellowstripe goby</name>
    <dbReference type="NCBI Taxonomy" id="88201"/>
    <lineage>
        <taxon>Eukaryota</taxon>
        <taxon>Metazoa</taxon>
        <taxon>Chordata</taxon>
        <taxon>Craniata</taxon>
        <taxon>Vertebrata</taxon>
        <taxon>Euteleostomi</taxon>
        <taxon>Actinopterygii</taxon>
        <taxon>Neopterygii</taxon>
        <taxon>Teleostei</taxon>
        <taxon>Neoteleostei</taxon>
        <taxon>Acanthomorphata</taxon>
        <taxon>Gobiaria</taxon>
        <taxon>Gobiiformes</taxon>
        <taxon>Gobioidei</taxon>
        <taxon>Gobiidae</taxon>
        <taxon>Gobionellinae</taxon>
        <taxon>Mugilogobius</taxon>
    </lineage>
</organism>
<evidence type="ECO:0000313" key="10">
    <source>
        <dbReference type="Proteomes" id="UP001460270"/>
    </source>
</evidence>
<keyword evidence="3" id="KW-0863">Zinc-finger</keyword>
<evidence type="ECO:0000256" key="2">
    <source>
        <dbReference type="ARBA" id="ARBA00022723"/>
    </source>
</evidence>
<comment type="subcellular location">
    <subcellularLocation>
        <location evidence="1">Nucleus</location>
    </subcellularLocation>
</comment>
<evidence type="ECO:0000256" key="3">
    <source>
        <dbReference type="ARBA" id="ARBA00022771"/>
    </source>
</evidence>
<dbReference type="AlphaFoldDB" id="A0AAW0MNP1"/>
<dbReference type="InterPro" id="IPR034732">
    <property type="entry name" value="EPHD"/>
</dbReference>
<dbReference type="GO" id="GO:0005634">
    <property type="term" value="C:nucleus"/>
    <property type="evidence" value="ECO:0007669"/>
    <property type="project" value="UniProtKB-SubCell"/>
</dbReference>
<dbReference type="EMBL" id="JBBPFD010000021">
    <property type="protein sequence ID" value="KAK7882412.1"/>
    <property type="molecule type" value="Genomic_DNA"/>
</dbReference>
<evidence type="ECO:0000259" key="8">
    <source>
        <dbReference type="PROSITE" id="PS51805"/>
    </source>
</evidence>
<reference evidence="10" key="1">
    <citation type="submission" date="2024-04" db="EMBL/GenBank/DDBJ databases">
        <title>Salinicola lusitanus LLJ914,a marine bacterium isolated from the Okinawa Trough.</title>
        <authorList>
            <person name="Li J."/>
        </authorList>
    </citation>
    <scope>NUCLEOTIDE SEQUENCE [LARGE SCALE GENOMIC DNA]</scope>
</reference>
<accession>A0AAW0MNP1</accession>
<evidence type="ECO:0000256" key="7">
    <source>
        <dbReference type="SAM" id="MobiDB-lite"/>
    </source>
</evidence>
<feature type="region of interest" description="Disordered" evidence="7">
    <location>
        <begin position="87"/>
        <end position="130"/>
    </location>
</feature>
<gene>
    <name evidence="9" type="ORF">WMY93_028586</name>
</gene>
<dbReference type="Gene3D" id="3.30.40.10">
    <property type="entry name" value="Zinc/RING finger domain, C3HC4 (zinc finger)"/>
    <property type="match status" value="1"/>
</dbReference>
<evidence type="ECO:0000256" key="5">
    <source>
        <dbReference type="ARBA" id="ARBA00023242"/>
    </source>
</evidence>
<evidence type="ECO:0000256" key="6">
    <source>
        <dbReference type="SAM" id="Coils"/>
    </source>
</evidence>
<dbReference type="InterPro" id="IPR001965">
    <property type="entry name" value="Znf_PHD"/>
</dbReference>